<proteinExistence type="predicted"/>
<dbReference type="GO" id="GO:0034338">
    <property type="term" value="F:short-chain carboxylesterase activity"/>
    <property type="evidence" value="ECO:0007669"/>
    <property type="project" value="TreeGrafter"/>
</dbReference>
<dbReference type="EMBL" id="BLLF01003212">
    <property type="protein sequence ID" value="GFH26709.1"/>
    <property type="molecule type" value="Genomic_DNA"/>
</dbReference>
<comment type="caution">
    <text evidence="1">The sequence shown here is derived from an EMBL/GenBank/DDBJ whole genome shotgun (WGS) entry which is preliminary data.</text>
</comment>
<dbReference type="GO" id="GO:0047372">
    <property type="term" value="F:monoacylglycerol lipase activity"/>
    <property type="evidence" value="ECO:0007669"/>
    <property type="project" value="TreeGrafter"/>
</dbReference>
<gene>
    <name evidence="1" type="ORF">HaLaN_24901</name>
</gene>
<dbReference type="PANTHER" id="PTHR10794">
    <property type="entry name" value="ABHYDROLASE DOMAIN-CONTAINING PROTEIN"/>
    <property type="match status" value="1"/>
</dbReference>
<dbReference type="AlphaFoldDB" id="A0A6A0A1Z0"/>
<name>A0A6A0A1Z0_HAELA</name>
<dbReference type="PANTHER" id="PTHR10794:SF84">
    <property type="entry name" value="ESTERASE_LIPASE_THIOESTERASE FAMILY PROTEIN"/>
    <property type="match status" value="1"/>
</dbReference>
<keyword evidence="2" id="KW-1185">Reference proteome</keyword>
<evidence type="ECO:0000313" key="1">
    <source>
        <dbReference type="EMBL" id="GFH26709.1"/>
    </source>
</evidence>
<protein>
    <submittedName>
        <fullName evidence="1">Uncharacterized protein</fullName>
    </submittedName>
</protein>
<dbReference type="InterPro" id="IPR050960">
    <property type="entry name" value="AB_hydrolase_4_sf"/>
</dbReference>
<reference evidence="1 2" key="1">
    <citation type="submission" date="2020-02" db="EMBL/GenBank/DDBJ databases">
        <title>Draft genome sequence of Haematococcus lacustris strain NIES-144.</title>
        <authorList>
            <person name="Morimoto D."/>
            <person name="Nakagawa S."/>
            <person name="Yoshida T."/>
            <person name="Sawayama S."/>
        </authorList>
    </citation>
    <scope>NUCLEOTIDE SEQUENCE [LARGE SCALE GENOMIC DNA]</scope>
    <source>
        <strain evidence="1 2">NIES-144</strain>
    </source>
</reference>
<organism evidence="1 2">
    <name type="scientific">Haematococcus lacustris</name>
    <name type="common">Green alga</name>
    <name type="synonym">Haematococcus pluvialis</name>
    <dbReference type="NCBI Taxonomy" id="44745"/>
    <lineage>
        <taxon>Eukaryota</taxon>
        <taxon>Viridiplantae</taxon>
        <taxon>Chlorophyta</taxon>
        <taxon>core chlorophytes</taxon>
        <taxon>Chlorophyceae</taxon>
        <taxon>CS clade</taxon>
        <taxon>Chlamydomonadales</taxon>
        <taxon>Haematococcaceae</taxon>
        <taxon>Haematococcus</taxon>
    </lineage>
</organism>
<accession>A0A6A0A1Z0</accession>
<sequence length="101" mass="11252">MSSAISVSNAFDLVTGTAALHLDWVTDALITRPLKRLLRKELAAVTELKEARNLQLDLVKALSTHHVREFDQALLVPAFGFGSVDEYYHTQSCKDVLMILL</sequence>
<evidence type="ECO:0000313" key="2">
    <source>
        <dbReference type="Proteomes" id="UP000485058"/>
    </source>
</evidence>
<dbReference type="Proteomes" id="UP000485058">
    <property type="component" value="Unassembled WGS sequence"/>
</dbReference>